<keyword evidence="4" id="KW-1185">Reference proteome</keyword>
<dbReference type="HOGENOM" id="CLU_151273_0_0_10"/>
<evidence type="ECO:0000313" key="4">
    <source>
        <dbReference type="Proteomes" id="UP000006049"/>
    </source>
</evidence>
<dbReference type="AlphaFoldDB" id="I3Z030"/>
<proteinExistence type="predicted"/>
<feature type="transmembrane region" description="Helical" evidence="1">
    <location>
        <begin position="92"/>
        <end position="110"/>
    </location>
</feature>
<protein>
    <recommendedName>
        <fullName evidence="5">DUF2178 domain-containing protein</fullName>
    </recommendedName>
</protein>
<dbReference type="EMBL" id="CP003280">
    <property type="protein sequence ID" value="AFL82598.1"/>
    <property type="molecule type" value="Genomic_DNA"/>
</dbReference>
<reference evidence="3 4" key="1">
    <citation type="submission" date="2012-06" db="EMBL/GenBank/DDBJ databases">
        <title>The complete genome of Aequorivita sublithincola DSM 14238.</title>
        <authorList>
            <consortium name="US DOE Joint Genome Institute (JGI-PGF)"/>
            <person name="Lucas S."/>
            <person name="Copeland A."/>
            <person name="Lapidus A."/>
            <person name="Goodwin L."/>
            <person name="Pitluck S."/>
            <person name="Peters L."/>
            <person name="Munk A.C.C."/>
            <person name="Kyrpides N."/>
            <person name="Mavromatis K."/>
            <person name="Pagani I."/>
            <person name="Ivanova N."/>
            <person name="Ovchinnikova G."/>
            <person name="Zeytun A."/>
            <person name="Detter J.C."/>
            <person name="Han C."/>
            <person name="Land M."/>
            <person name="Hauser L."/>
            <person name="Markowitz V."/>
            <person name="Cheng J.-F."/>
            <person name="Hugenholtz P."/>
            <person name="Woyke T."/>
            <person name="Wu D."/>
            <person name="Tindall B."/>
            <person name="Faehnrich R."/>
            <person name="Brambilla E."/>
            <person name="Klenk H.-P."/>
            <person name="Eisen J.A."/>
        </authorList>
    </citation>
    <scope>NUCLEOTIDE SEQUENCE [LARGE SCALE GENOMIC DNA]</scope>
    <source>
        <strain evidence="4">DSM 14238 / LMG 21431 / ACAM 643 / 9-3</strain>
    </source>
</reference>
<feature type="transmembrane region" description="Helical" evidence="1">
    <location>
        <begin position="31"/>
        <end position="52"/>
    </location>
</feature>
<feature type="signal peptide" evidence="2">
    <location>
        <begin position="1"/>
        <end position="19"/>
    </location>
</feature>
<accession>I3Z030</accession>
<organism evidence="3 4">
    <name type="scientific">Aequorivita sublithincola (strain DSM 14238 / LMG 21431 / ACAM 643 / 9-3)</name>
    <dbReference type="NCBI Taxonomy" id="746697"/>
    <lineage>
        <taxon>Bacteria</taxon>
        <taxon>Pseudomonadati</taxon>
        <taxon>Bacteroidota</taxon>
        <taxon>Flavobacteriia</taxon>
        <taxon>Flavobacteriales</taxon>
        <taxon>Flavobacteriaceae</taxon>
        <taxon>Aequorivita</taxon>
    </lineage>
</organism>
<feature type="chain" id="PRO_5003684397" description="DUF2178 domain-containing protein" evidence="2">
    <location>
        <begin position="20"/>
        <end position="142"/>
    </location>
</feature>
<evidence type="ECO:0000256" key="2">
    <source>
        <dbReference type="SAM" id="SignalP"/>
    </source>
</evidence>
<keyword evidence="1" id="KW-0812">Transmembrane</keyword>
<evidence type="ECO:0000313" key="3">
    <source>
        <dbReference type="EMBL" id="AFL82598.1"/>
    </source>
</evidence>
<sequence>MKKSFLTLTAIASTFAATAQNDSISTIDKDILVMIGMLVLIALVSFTVLTIIKRWMDYRLKNKLIDNGLSENIINSILQDDTNRNKNSNIKWFAILVGVGTALTIINYTLPLGIHSIAIMTFSVSASFLGYFFFLKYSAKQK</sequence>
<feature type="transmembrane region" description="Helical" evidence="1">
    <location>
        <begin position="116"/>
        <end position="135"/>
    </location>
</feature>
<dbReference type="RefSeq" id="WP_014783847.1">
    <property type="nucleotide sequence ID" value="NC_018013.1"/>
</dbReference>
<dbReference type="OrthoDB" id="674806at2"/>
<name>I3Z030_AEQSU</name>
<evidence type="ECO:0000256" key="1">
    <source>
        <dbReference type="SAM" id="Phobius"/>
    </source>
</evidence>
<keyword evidence="1" id="KW-1133">Transmembrane helix</keyword>
<gene>
    <name evidence="3" type="ordered locus">Aeqsu_3164</name>
</gene>
<dbReference type="eggNOG" id="ENOG503309R">
    <property type="taxonomic scope" value="Bacteria"/>
</dbReference>
<dbReference type="STRING" id="746697.Aeqsu_3164"/>
<evidence type="ECO:0008006" key="5">
    <source>
        <dbReference type="Google" id="ProtNLM"/>
    </source>
</evidence>
<keyword evidence="2" id="KW-0732">Signal</keyword>
<dbReference type="KEGG" id="asl:Aeqsu_3164"/>
<keyword evidence="1" id="KW-0472">Membrane</keyword>
<dbReference type="Proteomes" id="UP000006049">
    <property type="component" value="Chromosome"/>
</dbReference>